<evidence type="ECO:0000259" key="12">
    <source>
        <dbReference type="SMART" id="SM00382"/>
    </source>
</evidence>
<comment type="similarity">
    <text evidence="1 11">Belongs to the DnaX/STICHEL family.</text>
</comment>
<evidence type="ECO:0000256" key="9">
    <source>
        <dbReference type="ARBA" id="ARBA00022932"/>
    </source>
</evidence>
<dbReference type="FunFam" id="1.20.272.10:FF:000003">
    <property type="entry name" value="DNA polymerase III subunit gamma/tau"/>
    <property type="match status" value="1"/>
</dbReference>
<dbReference type="Proteomes" id="UP000051254">
    <property type="component" value="Unassembled WGS sequence"/>
</dbReference>
<keyword evidence="4 11" id="KW-0235">DNA replication</keyword>
<evidence type="ECO:0000256" key="4">
    <source>
        <dbReference type="ARBA" id="ARBA00022705"/>
    </source>
</evidence>
<comment type="catalytic activity">
    <reaction evidence="10 11">
        <text>DNA(n) + a 2'-deoxyribonucleoside 5'-triphosphate = DNA(n+1) + diphosphate</text>
        <dbReference type="Rhea" id="RHEA:22508"/>
        <dbReference type="Rhea" id="RHEA-COMP:17339"/>
        <dbReference type="Rhea" id="RHEA-COMP:17340"/>
        <dbReference type="ChEBI" id="CHEBI:33019"/>
        <dbReference type="ChEBI" id="CHEBI:61560"/>
        <dbReference type="ChEBI" id="CHEBI:173112"/>
        <dbReference type="EC" id="2.7.7.7"/>
    </reaction>
</comment>
<dbReference type="FunFam" id="3.40.50.300:FF:000014">
    <property type="entry name" value="DNA polymerase III subunit gamma/tau"/>
    <property type="match status" value="1"/>
</dbReference>
<dbReference type="EC" id="2.7.7.7" evidence="11"/>
<dbReference type="GO" id="GO:0006261">
    <property type="term" value="P:DNA-templated DNA replication"/>
    <property type="evidence" value="ECO:0007669"/>
    <property type="project" value="TreeGrafter"/>
</dbReference>
<dbReference type="GO" id="GO:0005524">
    <property type="term" value="F:ATP binding"/>
    <property type="evidence" value="ECO:0007669"/>
    <property type="project" value="UniProtKB-KW"/>
</dbReference>
<dbReference type="InterPro" id="IPR003593">
    <property type="entry name" value="AAA+_ATPase"/>
</dbReference>
<dbReference type="Pfam" id="PF13177">
    <property type="entry name" value="DNA_pol3_delta2"/>
    <property type="match status" value="1"/>
</dbReference>
<dbReference type="SMART" id="SM00382">
    <property type="entry name" value="AAA"/>
    <property type="match status" value="1"/>
</dbReference>
<keyword evidence="6 11" id="KW-0547">Nucleotide-binding</keyword>
<evidence type="ECO:0000256" key="1">
    <source>
        <dbReference type="ARBA" id="ARBA00006360"/>
    </source>
</evidence>
<dbReference type="Pfam" id="PF12169">
    <property type="entry name" value="DNA_pol3_gamma3"/>
    <property type="match status" value="1"/>
</dbReference>
<evidence type="ECO:0000256" key="8">
    <source>
        <dbReference type="ARBA" id="ARBA00022840"/>
    </source>
</evidence>
<dbReference type="InterPro" id="IPR008921">
    <property type="entry name" value="DNA_pol3_clamp-load_cplx_C"/>
</dbReference>
<evidence type="ECO:0000256" key="7">
    <source>
        <dbReference type="ARBA" id="ARBA00022833"/>
    </source>
</evidence>
<protein>
    <recommendedName>
        <fullName evidence="11">DNA polymerase III subunit gamma/tau</fullName>
        <ecNumber evidence="11">2.7.7.7</ecNumber>
    </recommendedName>
</protein>
<evidence type="ECO:0000313" key="14">
    <source>
        <dbReference type="Proteomes" id="UP000051254"/>
    </source>
</evidence>
<evidence type="ECO:0000313" key="13">
    <source>
        <dbReference type="EMBL" id="KRG54999.1"/>
    </source>
</evidence>
<dbReference type="GO" id="GO:0046872">
    <property type="term" value="F:metal ion binding"/>
    <property type="evidence" value="ECO:0007669"/>
    <property type="project" value="UniProtKB-KW"/>
</dbReference>
<keyword evidence="2 11" id="KW-0808">Transferase</keyword>
<dbReference type="InterPro" id="IPR012763">
    <property type="entry name" value="DNA_pol_III_sug/sutau_N"/>
</dbReference>
<keyword evidence="14" id="KW-1185">Reference proteome</keyword>
<keyword evidence="8 11" id="KW-0067">ATP-binding</keyword>
<dbReference type="Pfam" id="PF22608">
    <property type="entry name" value="DNAX_ATPase_lid"/>
    <property type="match status" value="1"/>
</dbReference>
<evidence type="ECO:0000256" key="10">
    <source>
        <dbReference type="ARBA" id="ARBA00049244"/>
    </source>
</evidence>
<keyword evidence="3 11" id="KW-0548">Nucleotidyltransferase</keyword>
<dbReference type="PANTHER" id="PTHR11669">
    <property type="entry name" value="REPLICATION FACTOR C / DNA POLYMERASE III GAMMA-TAU SUBUNIT"/>
    <property type="match status" value="1"/>
</dbReference>
<evidence type="ECO:0000256" key="3">
    <source>
        <dbReference type="ARBA" id="ARBA00022695"/>
    </source>
</evidence>
<dbReference type="NCBIfam" id="NF004046">
    <property type="entry name" value="PRK05563.1"/>
    <property type="match status" value="1"/>
</dbReference>
<reference evidence="13 14" key="1">
    <citation type="submission" date="2015-05" db="EMBL/GenBank/DDBJ databases">
        <title>Genome sequencing and analysis of members of genus Stenotrophomonas.</title>
        <authorList>
            <person name="Patil P.P."/>
            <person name="Midha S."/>
            <person name="Patil P.B."/>
        </authorList>
    </citation>
    <scope>NUCLEOTIDE SEQUENCE [LARGE SCALE GENOMIC DNA]</scope>
    <source>
        <strain evidence="13 14">DSM 17805</strain>
    </source>
</reference>
<name>A0A0R0BMB1_9GAMM</name>
<dbReference type="GO" id="GO:0003887">
    <property type="term" value="F:DNA-directed DNA polymerase activity"/>
    <property type="evidence" value="ECO:0007669"/>
    <property type="project" value="UniProtKB-KW"/>
</dbReference>
<dbReference type="SUPFAM" id="SSF52540">
    <property type="entry name" value="P-loop containing nucleoside triphosphate hydrolases"/>
    <property type="match status" value="1"/>
</dbReference>
<evidence type="ECO:0000256" key="11">
    <source>
        <dbReference type="RuleBase" id="RU364063"/>
    </source>
</evidence>
<feature type="non-terminal residue" evidence="13">
    <location>
        <position position="386"/>
    </location>
</feature>
<evidence type="ECO:0000256" key="6">
    <source>
        <dbReference type="ARBA" id="ARBA00022741"/>
    </source>
</evidence>
<dbReference type="SUPFAM" id="SSF48019">
    <property type="entry name" value="post-AAA+ oligomerization domain-like"/>
    <property type="match status" value="1"/>
</dbReference>
<dbReference type="Gene3D" id="1.20.272.10">
    <property type="match status" value="1"/>
</dbReference>
<dbReference type="FunFam" id="1.10.8.60:FF:000013">
    <property type="entry name" value="DNA polymerase III subunit gamma/tau"/>
    <property type="match status" value="1"/>
</dbReference>
<dbReference type="InterPro" id="IPR001270">
    <property type="entry name" value="ClpA/B"/>
</dbReference>
<keyword evidence="9 11" id="KW-0239">DNA-directed DNA polymerase</keyword>
<dbReference type="EMBL" id="LDJH01000028">
    <property type="protein sequence ID" value="KRG54999.1"/>
    <property type="molecule type" value="Genomic_DNA"/>
</dbReference>
<dbReference type="OrthoDB" id="9810148at2"/>
<accession>A0A0R0BMB1</accession>
<dbReference type="Gene3D" id="3.40.50.300">
    <property type="entry name" value="P-loop containing nucleotide triphosphate hydrolases"/>
    <property type="match status" value="1"/>
</dbReference>
<keyword evidence="5" id="KW-0479">Metal-binding</keyword>
<dbReference type="CDD" id="cd00009">
    <property type="entry name" value="AAA"/>
    <property type="match status" value="1"/>
</dbReference>
<dbReference type="AlphaFoldDB" id="A0A0R0BMB1"/>
<dbReference type="InterPro" id="IPR050238">
    <property type="entry name" value="DNA_Rep/Repair_Clamp_Loader"/>
</dbReference>
<evidence type="ECO:0000256" key="2">
    <source>
        <dbReference type="ARBA" id="ARBA00022679"/>
    </source>
</evidence>
<dbReference type="NCBIfam" id="NF005942">
    <property type="entry name" value="PRK07994.1"/>
    <property type="match status" value="1"/>
</dbReference>
<comment type="caution">
    <text evidence="13">The sequence shown here is derived from an EMBL/GenBank/DDBJ whole genome shotgun (WGS) entry which is preliminary data.</text>
</comment>
<dbReference type="RefSeq" id="WP_152981224.1">
    <property type="nucleotide sequence ID" value="NZ_LDJH01000028.1"/>
</dbReference>
<dbReference type="PATRIC" id="fig|266128.3.peg.1664"/>
<dbReference type="Gene3D" id="1.10.8.60">
    <property type="match status" value="1"/>
</dbReference>
<dbReference type="InterPro" id="IPR045085">
    <property type="entry name" value="HLD_clamp_pol_III_gamma_tau"/>
</dbReference>
<dbReference type="CDD" id="cd18137">
    <property type="entry name" value="HLD_clamp_pol_III_gamma_tau"/>
    <property type="match status" value="1"/>
</dbReference>
<comment type="function">
    <text evidence="11">DNA polymerase III is a complex, multichain enzyme responsible for most of the replicative synthesis in bacteria. This DNA polymerase also exhibits 3' to 5' exonuclease activity.</text>
</comment>
<keyword evidence="7" id="KW-0862">Zinc</keyword>
<organism evidence="13 14">
    <name type="scientific">Stenotrophomonas koreensis</name>
    <dbReference type="NCBI Taxonomy" id="266128"/>
    <lineage>
        <taxon>Bacteria</taxon>
        <taxon>Pseudomonadati</taxon>
        <taxon>Pseudomonadota</taxon>
        <taxon>Gammaproteobacteria</taxon>
        <taxon>Lysobacterales</taxon>
        <taxon>Lysobacteraceae</taxon>
        <taxon>Stenotrophomonas</taxon>
    </lineage>
</organism>
<dbReference type="PRINTS" id="PR00300">
    <property type="entry name" value="CLPPROTEASEA"/>
</dbReference>
<gene>
    <name evidence="11" type="primary">dnaX</name>
    <name evidence="13" type="ORF">ABB25_13050</name>
</gene>
<dbReference type="NCBIfam" id="TIGR02397">
    <property type="entry name" value="dnaX_nterm"/>
    <property type="match status" value="1"/>
</dbReference>
<evidence type="ECO:0000256" key="5">
    <source>
        <dbReference type="ARBA" id="ARBA00022723"/>
    </source>
</evidence>
<feature type="domain" description="AAA+ ATPase" evidence="12">
    <location>
        <begin position="37"/>
        <end position="178"/>
    </location>
</feature>
<dbReference type="InterPro" id="IPR022754">
    <property type="entry name" value="DNA_pol_III_gamma-3"/>
</dbReference>
<dbReference type="GO" id="GO:0009360">
    <property type="term" value="C:DNA polymerase III complex"/>
    <property type="evidence" value="ECO:0007669"/>
    <property type="project" value="InterPro"/>
</dbReference>
<sequence>MSYLVLARKWRPKRFAELVGQEHVVRALSNALDTGRVHHAFLFTGTRGVGKTTIARIFSKSLNCERGTSADPCGECAACRDIDAGRYIDLLEIDAASNTGVDDVREVIENAQYMPSRGNYKVYLIDEVHMLSKAAFNALLKTLEEPPAHVKFLLATTDPQKLPVTVLSRCLQFNLKRLDHAQISGQMCKILAAEQIAADNEAISQLARAADGSMRDGLSLLDQAIAYAGGELRTDVVASMLGSVDRTRIAALLQALSDGDGAALLQTVEALAEFSPDWSSVLDALAEGLHRIQVRQLVPSAPLVAEGIDADAFAAQLRAEVVQLWYQMALAGRRDLPLAPTPRAGFEMVMLRMLAFRPAAQVPAQPPAATVATAAVAVDPAPAAPA</sequence>
<dbReference type="InterPro" id="IPR027417">
    <property type="entry name" value="P-loop_NTPase"/>
</dbReference>
<proteinExistence type="inferred from homology"/>
<dbReference type="STRING" id="266128.ABB25_13050"/>
<dbReference type="GO" id="GO:0003677">
    <property type="term" value="F:DNA binding"/>
    <property type="evidence" value="ECO:0007669"/>
    <property type="project" value="InterPro"/>
</dbReference>
<comment type="subunit">
    <text evidence="11">DNA polymerase III contains a core (composed of alpha, epsilon and theta chains) that associates with a tau subunit. This core dimerizes to form the POLIII' complex. PolIII' associates with the gamma complex (composed of gamma, delta, delta', psi and chi chains) and with the beta chain to form the complete DNA polymerase III complex.</text>
</comment>
<dbReference type="PANTHER" id="PTHR11669:SF0">
    <property type="entry name" value="PROTEIN STICHEL-LIKE 2"/>
    <property type="match status" value="1"/>
</dbReference>